<dbReference type="STRING" id="1447782.SAMN05444417_2850"/>
<evidence type="ECO:0000259" key="3">
    <source>
        <dbReference type="Pfam" id="PF13649"/>
    </source>
</evidence>
<evidence type="ECO:0000313" key="4">
    <source>
        <dbReference type="EMBL" id="SHJ12007.1"/>
    </source>
</evidence>
<evidence type="ECO:0000313" key="5">
    <source>
        <dbReference type="Proteomes" id="UP000184292"/>
    </source>
</evidence>
<dbReference type="OrthoDB" id="9765084at2"/>
<dbReference type="PANTHER" id="PTHR43861:SF1">
    <property type="entry name" value="TRANS-ACONITATE 2-METHYLTRANSFERASE"/>
    <property type="match status" value="1"/>
</dbReference>
<accession>A0A1M6GPV0</accession>
<dbReference type="SUPFAM" id="SSF53335">
    <property type="entry name" value="S-adenosyl-L-methionine-dependent methyltransferases"/>
    <property type="match status" value="1"/>
</dbReference>
<dbReference type="CDD" id="cd02440">
    <property type="entry name" value="AdoMet_MTases"/>
    <property type="match status" value="1"/>
</dbReference>
<dbReference type="InterPro" id="IPR041698">
    <property type="entry name" value="Methyltransf_25"/>
</dbReference>
<dbReference type="Pfam" id="PF13649">
    <property type="entry name" value="Methyltransf_25"/>
    <property type="match status" value="1"/>
</dbReference>
<reference evidence="4 5" key="1">
    <citation type="submission" date="2016-11" db="EMBL/GenBank/DDBJ databases">
        <authorList>
            <person name="Jaros S."/>
            <person name="Januszkiewicz K."/>
            <person name="Wedrychowicz H."/>
        </authorList>
    </citation>
    <scope>NUCLEOTIDE SEQUENCE [LARGE SCALE GENOMIC DNA]</scope>
    <source>
        <strain evidence="4 5">DSM 100565</strain>
    </source>
</reference>
<dbReference type="RefSeq" id="WP_073332179.1">
    <property type="nucleotide sequence ID" value="NZ_FQYO01000005.1"/>
</dbReference>
<dbReference type="EMBL" id="FQYO01000005">
    <property type="protein sequence ID" value="SHJ12007.1"/>
    <property type="molecule type" value="Genomic_DNA"/>
</dbReference>
<dbReference type="InterPro" id="IPR029063">
    <property type="entry name" value="SAM-dependent_MTases_sf"/>
</dbReference>
<proteinExistence type="predicted"/>
<dbReference type="GO" id="GO:0008168">
    <property type="term" value="F:methyltransferase activity"/>
    <property type="evidence" value="ECO:0007669"/>
    <property type="project" value="UniProtKB-KW"/>
</dbReference>
<evidence type="ECO:0000256" key="1">
    <source>
        <dbReference type="ARBA" id="ARBA00022603"/>
    </source>
</evidence>
<dbReference type="PANTHER" id="PTHR43861">
    <property type="entry name" value="TRANS-ACONITATE 2-METHYLTRANSFERASE-RELATED"/>
    <property type="match status" value="1"/>
</dbReference>
<organism evidence="4 5">
    <name type="scientific">Wenxinia saemankumensis</name>
    <dbReference type="NCBI Taxonomy" id="1447782"/>
    <lineage>
        <taxon>Bacteria</taxon>
        <taxon>Pseudomonadati</taxon>
        <taxon>Pseudomonadota</taxon>
        <taxon>Alphaproteobacteria</taxon>
        <taxon>Rhodobacterales</taxon>
        <taxon>Roseobacteraceae</taxon>
        <taxon>Wenxinia</taxon>
    </lineage>
</organism>
<gene>
    <name evidence="4" type="ORF">SAMN05444417_2850</name>
</gene>
<feature type="domain" description="Methyltransferase" evidence="3">
    <location>
        <begin position="48"/>
        <end position="134"/>
    </location>
</feature>
<dbReference type="Gene3D" id="3.40.50.150">
    <property type="entry name" value="Vaccinia Virus protein VP39"/>
    <property type="match status" value="1"/>
</dbReference>
<keyword evidence="1 4" id="KW-0489">Methyltransferase</keyword>
<keyword evidence="2 4" id="KW-0808">Transferase</keyword>
<name>A0A1M6GPV0_9RHOB</name>
<keyword evidence="5" id="KW-1185">Reference proteome</keyword>
<evidence type="ECO:0000256" key="2">
    <source>
        <dbReference type="ARBA" id="ARBA00022679"/>
    </source>
</evidence>
<dbReference type="Proteomes" id="UP000184292">
    <property type="component" value="Unassembled WGS sequence"/>
</dbReference>
<dbReference type="AlphaFoldDB" id="A0A1M6GPV0"/>
<dbReference type="GO" id="GO:0032259">
    <property type="term" value="P:methylation"/>
    <property type="evidence" value="ECO:0007669"/>
    <property type="project" value="UniProtKB-KW"/>
</dbReference>
<sequence>MSTPGAILTTYDSVADLFDAQRDRSLYERRWLDRWLGTAPRGAGGTRVLDLGCGTGRPIAAYLAERGAAVTGVDGAPRMLERFRANVPAARAVEADMRGLQLGERFDAILAWDSFFHLAAGDQRAMFGTFAGHAAPRAALMFTSGTSAGTAMGEVGGQPVFHESLDPDEYRALLDEAGFAVVDMRMEDPDCGGRTVWLCRARPAP</sequence>
<protein>
    <submittedName>
        <fullName evidence="4">Methyltransferase domain-containing protein</fullName>
    </submittedName>
</protein>